<dbReference type="SUPFAM" id="SSF74650">
    <property type="entry name" value="Galactose mutarotase-like"/>
    <property type="match status" value="1"/>
</dbReference>
<dbReference type="Pfam" id="PF07748">
    <property type="entry name" value="Glyco_hydro_38C"/>
    <property type="match status" value="1"/>
</dbReference>
<comment type="caution">
    <text evidence="7">The sequence shown here is derived from an EMBL/GenBank/DDBJ whole genome shotgun (WGS) entry which is preliminary data.</text>
</comment>
<proteinExistence type="inferred from homology"/>
<dbReference type="AlphaFoldDB" id="A0A9D1YQC7"/>
<evidence type="ECO:0000313" key="8">
    <source>
        <dbReference type="Proteomes" id="UP000824007"/>
    </source>
</evidence>
<feature type="region of interest" description="Disordered" evidence="5">
    <location>
        <begin position="629"/>
        <end position="662"/>
    </location>
</feature>
<comment type="similarity">
    <text evidence="1">Belongs to the glycosyl hydrolase 38 family.</text>
</comment>
<feature type="domain" description="Glycoside hydrolase family 38 central" evidence="6">
    <location>
        <begin position="518"/>
        <end position="607"/>
    </location>
</feature>
<dbReference type="InterPro" id="IPR027291">
    <property type="entry name" value="Glyco_hydro_38_N_sf"/>
</dbReference>
<gene>
    <name evidence="7" type="ORF">H9831_07475</name>
</gene>
<reference evidence="7" key="2">
    <citation type="submission" date="2021-04" db="EMBL/GenBank/DDBJ databases">
        <authorList>
            <person name="Gilroy R."/>
        </authorList>
    </citation>
    <scope>NUCLEOTIDE SEQUENCE</scope>
    <source>
        <strain evidence="7">ChiSxjej3B15-24422</strain>
    </source>
</reference>
<reference evidence="7" key="1">
    <citation type="journal article" date="2021" name="PeerJ">
        <title>Extensive microbial diversity within the chicken gut microbiome revealed by metagenomics and culture.</title>
        <authorList>
            <person name="Gilroy R."/>
            <person name="Ravi A."/>
            <person name="Getino M."/>
            <person name="Pursley I."/>
            <person name="Horton D.L."/>
            <person name="Alikhan N.F."/>
            <person name="Baker D."/>
            <person name="Gharbi K."/>
            <person name="Hall N."/>
            <person name="Watson M."/>
            <person name="Adriaenssens E.M."/>
            <person name="Foster-Nyarko E."/>
            <person name="Jarju S."/>
            <person name="Secka A."/>
            <person name="Antonio M."/>
            <person name="Oren A."/>
            <person name="Chaudhuri R.R."/>
            <person name="La Ragione R."/>
            <person name="Hildebrand F."/>
            <person name="Pallen M.J."/>
        </authorList>
    </citation>
    <scope>NUCLEOTIDE SEQUENCE</scope>
    <source>
        <strain evidence="7">ChiSxjej3B15-24422</strain>
    </source>
</reference>
<dbReference type="EMBL" id="DXDD01000094">
    <property type="protein sequence ID" value="HIY60498.1"/>
    <property type="molecule type" value="Genomic_DNA"/>
</dbReference>
<evidence type="ECO:0000256" key="2">
    <source>
        <dbReference type="ARBA" id="ARBA00022723"/>
    </source>
</evidence>
<evidence type="ECO:0000313" key="7">
    <source>
        <dbReference type="EMBL" id="HIY60498.1"/>
    </source>
</evidence>
<keyword evidence="3" id="KW-0378">Hydrolase</keyword>
<dbReference type="InterPro" id="IPR028995">
    <property type="entry name" value="Glyco_hydro_57/38_cen_sf"/>
</dbReference>
<name>A0A9D1YQC7_9FIRM</name>
<dbReference type="CDD" id="cd10789">
    <property type="entry name" value="GH38N_AMII_ER_cytosolic"/>
    <property type="match status" value="1"/>
</dbReference>
<keyword evidence="4" id="KW-0326">Glycosidase</keyword>
<dbReference type="GO" id="GO:0030246">
    <property type="term" value="F:carbohydrate binding"/>
    <property type="evidence" value="ECO:0007669"/>
    <property type="project" value="InterPro"/>
</dbReference>
<dbReference type="Pfam" id="PF01074">
    <property type="entry name" value="Glyco_hydro_38N"/>
    <property type="match status" value="1"/>
</dbReference>
<dbReference type="Pfam" id="PF17677">
    <property type="entry name" value="Glyco_hydro38C2"/>
    <property type="match status" value="1"/>
</dbReference>
<feature type="compositionally biased region" description="Basic and acidic residues" evidence="5">
    <location>
        <begin position="629"/>
        <end position="638"/>
    </location>
</feature>
<dbReference type="GO" id="GO:0009313">
    <property type="term" value="P:oligosaccharide catabolic process"/>
    <property type="evidence" value="ECO:0007669"/>
    <property type="project" value="TreeGrafter"/>
</dbReference>
<dbReference type="SUPFAM" id="SSF88688">
    <property type="entry name" value="Families 57/38 glycoside transferase middle domain"/>
    <property type="match status" value="1"/>
</dbReference>
<dbReference type="InterPro" id="IPR011330">
    <property type="entry name" value="Glyco_hydro/deAcase_b/a-brl"/>
</dbReference>
<evidence type="ECO:0000259" key="6">
    <source>
        <dbReference type="SMART" id="SM00872"/>
    </source>
</evidence>
<dbReference type="InterPro" id="IPR015341">
    <property type="entry name" value="Glyco_hydro_38_cen"/>
</dbReference>
<dbReference type="Pfam" id="PF22907">
    <property type="entry name" value="Ams1-like_1st"/>
    <property type="match status" value="1"/>
</dbReference>
<dbReference type="PANTHER" id="PTHR46017">
    <property type="entry name" value="ALPHA-MANNOSIDASE 2C1"/>
    <property type="match status" value="1"/>
</dbReference>
<dbReference type="InterPro" id="IPR041147">
    <property type="entry name" value="GH38_C"/>
</dbReference>
<dbReference type="GO" id="GO:0006013">
    <property type="term" value="P:mannose metabolic process"/>
    <property type="evidence" value="ECO:0007669"/>
    <property type="project" value="InterPro"/>
</dbReference>
<dbReference type="Gene3D" id="3.20.110.10">
    <property type="entry name" value="Glycoside hydrolase 38, N terminal domain"/>
    <property type="match status" value="1"/>
</dbReference>
<sequence length="1029" mass="117394">MSYGRNYPGRQWKDRLDMWAEEFPKHYILPEEELKVSGFVTKERLAYNEALERAEREAKPVPEGTAWGCYWEYGWFFLEYTVPERLAGKRLVFLPGFGEEMLVWVNGRESGAVDKKHSCITLSKSAEAGERFLIAAECYAGHGPRMESGCFCRKGEKPFSDADGPQLVTKPSFAGVWQEEIFQAGMDYLTLYSLLSRLPERSLRAMKVTEGLKKFTLLSDFELPEEELAENLAKADEALKPLLSCTNGSTAPEFTVFGQSHLDLAWLWTLEETRRKAARTYSNQLALMEEYPEYQFLLCEPPVLEYLKESYPELWQRVKERTAEGRMIPDGAFYVESDTNMPCGESLIRQLLYGKKWFQEELGADSRVAWLPDCFGFSPALPQILSRCGVPYFATQKLIRQDPECEPFPYNDFWWEGIDGTRILAHTYKENNARISPGDMIRRWEEDRVQDEGTEGMIYSYGYGDGGGGPTRELVEAALRCRDLEGAPRAVFEGPEAYFRKLEERGCENVFSGELYLAWHRGTYTAQAKTKLGVRRAECLLKEAEYWNTLLALRELQNGRSPEEDAGAGKRAERLHILWKRLLMQEFHDILPGTGIARVHQEAEEELAEVARLTKDCLAESLTELEQAVRADGGDGKRAVSSNDGNGADAAETGRNGSCPEARGQRLFREGEEFLLQSDLLTVRLNRAGQVLSLRPEGPDEAWEAAGEPMNTFRLYRNVNSYYDAWEIGSMYEQEEEALDTADWHMTEDVFEGRPAWRLEGRIKESPLTQYICLSPDGRMAEFHTRIDWQERHRMLKVDFPAAFRSDHVTAEVACGAWTRPTTRSYQWEKDRYEVCGHRYSVLEDGRYGMALINDCKYGFSAKEDRISLTLLRSPLMPDMHADQGRQEFSYACFPYAGAFRNAQVLERAAEFNRRSHVDAALRERQERLTEVLGTFALQPEGGAQGTVCHVFPEAVKLAEDGSGRAVLRLYESAGCPQRVRLLLPEGLRKACVWESTPLEETGRELCVKDGCVELEFQKFEIRTLLLSV</sequence>
<organism evidence="7 8">
    <name type="scientific">Candidatus Eisenbergiella pullistercoris</name>
    <dbReference type="NCBI Taxonomy" id="2838555"/>
    <lineage>
        <taxon>Bacteria</taxon>
        <taxon>Bacillati</taxon>
        <taxon>Bacillota</taxon>
        <taxon>Clostridia</taxon>
        <taxon>Lachnospirales</taxon>
        <taxon>Lachnospiraceae</taxon>
        <taxon>Eisenbergiella</taxon>
    </lineage>
</organism>
<dbReference type="GO" id="GO:0004559">
    <property type="term" value="F:alpha-mannosidase activity"/>
    <property type="evidence" value="ECO:0007669"/>
    <property type="project" value="InterPro"/>
</dbReference>
<dbReference type="Pfam" id="PF09261">
    <property type="entry name" value="Alpha-mann_mid"/>
    <property type="match status" value="1"/>
</dbReference>
<accession>A0A9D1YQC7</accession>
<evidence type="ECO:0000256" key="1">
    <source>
        <dbReference type="ARBA" id="ARBA00009792"/>
    </source>
</evidence>
<evidence type="ECO:0000256" key="4">
    <source>
        <dbReference type="ARBA" id="ARBA00023295"/>
    </source>
</evidence>
<dbReference type="GO" id="GO:0046872">
    <property type="term" value="F:metal ion binding"/>
    <property type="evidence" value="ECO:0007669"/>
    <property type="project" value="UniProtKB-KW"/>
</dbReference>
<dbReference type="InterPro" id="IPR011013">
    <property type="entry name" value="Gal_mutarotase_sf_dom"/>
</dbReference>
<dbReference type="InterPro" id="IPR054723">
    <property type="entry name" value="Ams1-like_N"/>
</dbReference>
<protein>
    <submittedName>
        <fullName evidence="7">Alpha-mannosidase</fullName>
    </submittedName>
</protein>
<dbReference type="InterPro" id="IPR037094">
    <property type="entry name" value="Glyco_hydro_38_cen_sf"/>
</dbReference>
<dbReference type="Gene3D" id="1.20.1270.50">
    <property type="entry name" value="Glycoside hydrolase family 38, central domain"/>
    <property type="match status" value="1"/>
</dbReference>
<dbReference type="SMART" id="SM00872">
    <property type="entry name" value="Alpha-mann_mid"/>
    <property type="match status" value="1"/>
</dbReference>
<dbReference type="PANTHER" id="PTHR46017:SF1">
    <property type="entry name" value="ALPHA-MANNOSIDASE 2C1"/>
    <property type="match status" value="1"/>
</dbReference>
<dbReference type="InterPro" id="IPR000602">
    <property type="entry name" value="Glyco_hydro_38_N"/>
</dbReference>
<dbReference type="Gene3D" id="2.70.98.30">
    <property type="entry name" value="Golgi alpha-mannosidase II, domain 4"/>
    <property type="match status" value="1"/>
</dbReference>
<evidence type="ECO:0000256" key="5">
    <source>
        <dbReference type="SAM" id="MobiDB-lite"/>
    </source>
</evidence>
<evidence type="ECO:0000256" key="3">
    <source>
        <dbReference type="ARBA" id="ARBA00022801"/>
    </source>
</evidence>
<dbReference type="InterPro" id="IPR011682">
    <property type="entry name" value="Glyco_hydro_38_C"/>
</dbReference>
<keyword evidence="2" id="KW-0479">Metal-binding</keyword>
<dbReference type="SUPFAM" id="SSF88713">
    <property type="entry name" value="Glycoside hydrolase/deacetylase"/>
    <property type="match status" value="1"/>
</dbReference>
<dbReference type="Proteomes" id="UP000824007">
    <property type="component" value="Unassembled WGS sequence"/>
</dbReference>